<dbReference type="RefSeq" id="WP_220616987.1">
    <property type="nucleotide sequence ID" value="NZ_RKLR01000001.1"/>
</dbReference>
<evidence type="ECO:0000313" key="2">
    <source>
        <dbReference type="Proteomes" id="UP001430377"/>
    </source>
</evidence>
<dbReference type="AlphaFoldDB" id="A0AAW4PLJ4"/>
<reference evidence="1 2" key="1">
    <citation type="submission" date="2021-06" db="EMBL/GenBank/DDBJ databases">
        <title>Halomicroarcula sp. a new haloarchaeum isolated from saline soil.</title>
        <authorList>
            <person name="Duran-Viseras A."/>
            <person name="Sanchez-Porro C."/>
            <person name="Ventosa A."/>
        </authorList>
    </citation>
    <scope>NUCLEOTIDE SEQUENCE [LARGE SCALE GENOMIC DNA]</scope>
    <source>
        <strain evidence="1 2">F13</strain>
    </source>
</reference>
<keyword evidence="2" id="KW-1185">Reference proteome</keyword>
<protein>
    <submittedName>
        <fullName evidence="1">Uncharacterized protein</fullName>
    </submittedName>
</protein>
<name>A0AAW4PLJ4_9EURY</name>
<gene>
    <name evidence="1" type="ORF">EGH21_03035</name>
</gene>
<dbReference type="Proteomes" id="UP001430377">
    <property type="component" value="Unassembled WGS sequence"/>
</dbReference>
<dbReference type="PROSITE" id="PS51257">
    <property type="entry name" value="PROKAR_LIPOPROTEIN"/>
    <property type="match status" value="1"/>
</dbReference>
<evidence type="ECO:0000313" key="1">
    <source>
        <dbReference type="EMBL" id="MBX0322000.1"/>
    </source>
</evidence>
<dbReference type="EMBL" id="RKLR01000001">
    <property type="protein sequence ID" value="MBX0322000.1"/>
    <property type="molecule type" value="Genomic_DNA"/>
</dbReference>
<organism evidence="1 2">
    <name type="scientific">Haloarcula rubra</name>
    <dbReference type="NCBI Taxonomy" id="2487747"/>
    <lineage>
        <taxon>Archaea</taxon>
        <taxon>Methanobacteriati</taxon>
        <taxon>Methanobacteriota</taxon>
        <taxon>Stenosarchaea group</taxon>
        <taxon>Halobacteria</taxon>
        <taxon>Halobacteriales</taxon>
        <taxon>Haloarculaceae</taxon>
        <taxon>Haloarcula</taxon>
    </lineage>
</organism>
<accession>A0AAW4PLJ4</accession>
<proteinExistence type="predicted"/>
<sequence>MRRRRLLTALGAAPLAVAGCLSSAPSAGADLPEDCPTSQNLGVEWPEQLDASTVESFVERYEGTYYREVVVDYEPETRLDAYALHGSVTDPPTRRGDGWVVSYSGSGGVYRPTLLLEAETGEAPEGITPVPVASIDNAPLTETLREAAETGSAQLHVESPDEQYLDMLDATADHFDGPAGRGDTDTLYVDVDGTTVELSVKATNFHGDYWWSVRYYVDERVVRRAADEETAPRNGTLLECRPLE</sequence>
<comment type="caution">
    <text evidence="1">The sequence shown here is derived from an EMBL/GenBank/DDBJ whole genome shotgun (WGS) entry which is preliminary data.</text>
</comment>